<dbReference type="EMBL" id="BQXU01000028">
    <property type="protein sequence ID" value="GKT49199.1"/>
    <property type="molecule type" value="Genomic_DNA"/>
</dbReference>
<protein>
    <submittedName>
        <fullName evidence="2">Uncharacterized protein</fullName>
    </submittedName>
</protein>
<dbReference type="GeneID" id="73330182"/>
<organism evidence="2 3">
    <name type="scientific">Colletotrichum spaethianum</name>
    <dbReference type="NCBI Taxonomy" id="700344"/>
    <lineage>
        <taxon>Eukaryota</taxon>
        <taxon>Fungi</taxon>
        <taxon>Dikarya</taxon>
        <taxon>Ascomycota</taxon>
        <taxon>Pezizomycotina</taxon>
        <taxon>Sordariomycetes</taxon>
        <taxon>Hypocreomycetidae</taxon>
        <taxon>Glomerellales</taxon>
        <taxon>Glomerellaceae</taxon>
        <taxon>Colletotrichum</taxon>
        <taxon>Colletotrichum spaethianum species complex</taxon>
    </lineage>
</organism>
<dbReference type="Proteomes" id="UP001055115">
    <property type="component" value="Unassembled WGS sequence"/>
</dbReference>
<keyword evidence="3" id="KW-1185">Reference proteome</keyword>
<evidence type="ECO:0000313" key="2">
    <source>
        <dbReference type="EMBL" id="GKT49199.1"/>
    </source>
</evidence>
<evidence type="ECO:0000256" key="1">
    <source>
        <dbReference type="SAM" id="MobiDB-lite"/>
    </source>
</evidence>
<dbReference type="RefSeq" id="XP_049131549.1">
    <property type="nucleotide sequence ID" value="XM_049275592.1"/>
</dbReference>
<feature type="region of interest" description="Disordered" evidence="1">
    <location>
        <begin position="1"/>
        <end position="36"/>
    </location>
</feature>
<reference evidence="2 3" key="1">
    <citation type="submission" date="2022-03" db="EMBL/GenBank/DDBJ databases">
        <title>Genome data of Colletotrichum spp.</title>
        <authorList>
            <person name="Utami Y.D."/>
            <person name="Hiruma K."/>
        </authorList>
    </citation>
    <scope>NUCLEOTIDE SEQUENCE [LARGE SCALE GENOMIC DNA]</scope>
    <source>
        <strain evidence="2 3">MAFF 239500</strain>
    </source>
</reference>
<gene>
    <name evidence="2" type="ORF">ColSpa_09380</name>
</gene>
<dbReference type="AlphaFoldDB" id="A0AA37UJ61"/>
<proteinExistence type="predicted"/>
<name>A0AA37UJ61_9PEZI</name>
<accession>A0AA37UJ61</accession>
<sequence length="59" mass="6294">MEPLAASNSARDGTATLDLVKDGPDLLSAGDEDMGRHNQLRVGGNCDEVRCMIVDIPRP</sequence>
<feature type="compositionally biased region" description="Polar residues" evidence="1">
    <location>
        <begin position="1"/>
        <end position="11"/>
    </location>
</feature>
<evidence type="ECO:0000313" key="3">
    <source>
        <dbReference type="Proteomes" id="UP001055115"/>
    </source>
</evidence>
<comment type="caution">
    <text evidence="2">The sequence shown here is derived from an EMBL/GenBank/DDBJ whole genome shotgun (WGS) entry which is preliminary data.</text>
</comment>